<evidence type="ECO:0000313" key="9">
    <source>
        <dbReference type="EMBL" id="EMI15667.1"/>
    </source>
</evidence>
<comment type="caution">
    <text evidence="9">The sequence shown here is derived from an EMBL/GenBank/DDBJ whole genome shotgun (WGS) entry which is preliminary data.</text>
</comment>
<sequence length="532" mass="59225">MIRKLILFTVALFTVALFAQSHCNAESPDSRPATTDRPSVLFILVDDLGFYDLSVQGSSFYQTPHIDALANGGVRFTNGYANCQVCSPSRASIQTGKFTARHGVTDWIGAKAGKDHPLGERLRAPEYVRELPHQDITIAEAMRDAGYKTFFAGKWHLGGEGSLPTDHGYDINIGGIDLGSPPGGYFSPYHNPQLEDGPDGESLPQRLAQETSGFIREHQDQPFFAMLSFYSVHGPMQTNRSLWQKYRDIAINQPQVPSRFKVDRTMPVRQTQDHPVYAGMMESLDTAVGTVLETLRQCGLEDSTIVVFTGDNGGVSSGDGFSTSNLPLRGGKGRQWEGGIREPFFIRYPARVEAGVVSNVPATGADLYPTILDLCGLNLLPEQHRDGVSLVPAMEGKRMKERSLYWHYPHYGNQGGEPSSIIRKGPWKLIHYYEDDHDELYNLTNDPAESSDLALQMPIMTKRLAGELHEWLESVNAGFPVHDPQFDPIAAEARAMRYQTTFKVKLERAHAAMLKPDWKPNPDWWGSLQSED</sequence>
<dbReference type="CDD" id="cd16144">
    <property type="entry name" value="ARS_like"/>
    <property type="match status" value="1"/>
</dbReference>
<dbReference type="FunFam" id="3.40.720.10:FF:000065">
    <property type="entry name" value="Arylsulfatase A"/>
    <property type="match status" value="1"/>
</dbReference>
<evidence type="ECO:0000256" key="5">
    <source>
        <dbReference type="ARBA" id="ARBA00022801"/>
    </source>
</evidence>
<keyword evidence="4 7" id="KW-0732">Signal</keyword>
<accession>M5RJW4</accession>
<dbReference type="Proteomes" id="UP000011991">
    <property type="component" value="Unassembled WGS sequence"/>
</dbReference>
<gene>
    <name evidence="9" type="ORF">RMSM_07403</name>
</gene>
<reference evidence="9 10" key="1">
    <citation type="journal article" date="2013" name="Mar. Genomics">
        <title>Expression of sulfatases in Rhodopirellula baltica and the diversity of sulfatases in the genus Rhodopirellula.</title>
        <authorList>
            <person name="Wegner C.E."/>
            <person name="Richter-Heitmann T."/>
            <person name="Klindworth A."/>
            <person name="Klockow C."/>
            <person name="Richter M."/>
            <person name="Achstetter T."/>
            <person name="Glockner F.O."/>
            <person name="Harder J."/>
        </authorList>
    </citation>
    <scope>NUCLEOTIDE SEQUENCE [LARGE SCALE GENOMIC DNA]</scope>
    <source>
        <strain evidence="9 10">SM1</strain>
    </source>
</reference>
<dbReference type="InterPro" id="IPR024607">
    <property type="entry name" value="Sulfatase_CS"/>
</dbReference>
<dbReference type="PATRIC" id="fig|1265738.3.peg.7384"/>
<dbReference type="Pfam" id="PF00884">
    <property type="entry name" value="Sulfatase"/>
    <property type="match status" value="1"/>
</dbReference>
<dbReference type="GO" id="GO:0004065">
    <property type="term" value="F:arylsulfatase activity"/>
    <property type="evidence" value="ECO:0007669"/>
    <property type="project" value="TreeGrafter"/>
</dbReference>
<name>M5RJW4_9BACT</name>
<dbReference type="EMBL" id="ANOG01001057">
    <property type="protein sequence ID" value="EMI15667.1"/>
    <property type="molecule type" value="Genomic_DNA"/>
</dbReference>
<organism evidence="9 10">
    <name type="scientific">Rhodopirellula maiorica SM1</name>
    <dbReference type="NCBI Taxonomy" id="1265738"/>
    <lineage>
        <taxon>Bacteria</taxon>
        <taxon>Pseudomonadati</taxon>
        <taxon>Planctomycetota</taxon>
        <taxon>Planctomycetia</taxon>
        <taxon>Pirellulales</taxon>
        <taxon>Pirellulaceae</taxon>
        <taxon>Novipirellula</taxon>
    </lineage>
</organism>
<dbReference type="OrthoDB" id="9783154at2"/>
<dbReference type="RefSeq" id="WP_008708534.1">
    <property type="nucleotide sequence ID" value="NZ_ANOG01001057.1"/>
</dbReference>
<comment type="cofactor">
    <cofactor evidence="1">
        <name>Ca(2+)</name>
        <dbReference type="ChEBI" id="CHEBI:29108"/>
    </cofactor>
</comment>
<dbReference type="GO" id="GO:0046872">
    <property type="term" value="F:metal ion binding"/>
    <property type="evidence" value="ECO:0007669"/>
    <property type="project" value="UniProtKB-KW"/>
</dbReference>
<feature type="signal peptide" evidence="7">
    <location>
        <begin position="1"/>
        <end position="19"/>
    </location>
</feature>
<keyword evidence="10" id="KW-1185">Reference proteome</keyword>
<dbReference type="SUPFAM" id="SSF53649">
    <property type="entry name" value="Alkaline phosphatase-like"/>
    <property type="match status" value="1"/>
</dbReference>
<dbReference type="PANTHER" id="PTHR42693">
    <property type="entry name" value="ARYLSULFATASE FAMILY MEMBER"/>
    <property type="match status" value="1"/>
</dbReference>
<keyword evidence="3" id="KW-0479">Metal-binding</keyword>
<evidence type="ECO:0000259" key="8">
    <source>
        <dbReference type="Pfam" id="PF00884"/>
    </source>
</evidence>
<protein>
    <submittedName>
        <fullName evidence="9">Sulfatase family protein</fullName>
    </submittedName>
</protein>
<keyword evidence="5" id="KW-0378">Hydrolase</keyword>
<feature type="domain" description="Sulfatase N-terminal" evidence="8">
    <location>
        <begin position="38"/>
        <end position="376"/>
    </location>
</feature>
<comment type="similarity">
    <text evidence="2">Belongs to the sulfatase family.</text>
</comment>
<dbReference type="AlphaFoldDB" id="M5RJW4"/>
<dbReference type="InterPro" id="IPR050738">
    <property type="entry name" value="Sulfatase"/>
</dbReference>
<evidence type="ECO:0000256" key="6">
    <source>
        <dbReference type="ARBA" id="ARBA00022837"/>
    </source>
</evidence>
<evidence type="ECO:0000256" key="7">
    <source>
        <dbReference type="SAM" id="SignalP"/>
    </source>
</evidence>
<evidence type="ECO:0000256" key="1">
    <source>
        <dbReference type="ARBA" id="ARBA00001913"/>
    </source>
</evidence>
<dbReference type="InterPro" id="IPR000917">
    <property type="entry name" value="Sulfatase_N"/>
</dbReference>
<dbReference type="InterPro" id="IPR017850">
    <property type="entry name" value="Alkaline_phosphatase_core_sf"/>
</dbReference>
<feature type="chain" id="PRO_5004070599" evidence="7">
    <location>
        <begin position="20"/>
        <end position="532"/>
    </location>
</feature>
<dbReference type="PROSITE" id="PS00149">
    <property type="entry name" value="SULFATASE_2"/>
    <property type="match status" value="1"/>
</dbReference>
<evidence type="ECO:0000256" key="4">
    <source>
        <dbReference type="ARBA" id="ARBA00022729"/>
    </source>
</evidence>
<evidence type="ECO:0000256" key="2">
    <source>
        <dbReference type="ARBA" id="ARBA00008779"/>
    </source>
</evidence>
<dbReference type="PANTHER" id="PTHR42693:SF42">
    <property type="entry name" value="ARYLSULFATASE G"/>
    <property type="match status" value="1"/>
</dbReference>
<dbReference type="Gene3D" id="3.30.1120.10">
    <property type="match status" value="1"/>
</dbReference>
<dbReference type="Gene3D" id="3.40.720.10">
    <property type="entry name" value="Alkaline Phosphatase, subunit A"/>
    <property type="match status" value="1"/>
</dbReference>
<evidence type="ECO:0000256" key="3">
    <source>
        <dbReference type="ARBA" id="ARBA00022723"/>
    </source>
</evidence>
<keyword evidence="6" id="KW-0106">Calcium</keyword>
<proteinExistence type="inferred from homology"/>
<evidence type="ECO:0000313" key="10">
    <source>
        <dbReference type="Proteomes" id="UP000011991"/>
    </source>
</evidence>